<keyword evidence="2" id="KW-1185">Reference proteome</keyword>
<organism evidence="1 2">
    <name type="scientific">Micromonospora inyonensis</name>
    <dbReference type="NCBI Taxonomy" id="47866"/>
    <lineage>
        <taxon>Bacteria</taxon>
        <taxon>Bacillati</taxon>
        <taxon>Actinomycetota</taxon>
        <taxon>Actinomycetes</taxon>
        <taxon>Micromonosporales</taxon>
        <taxon>Micromonosporaceae</taxon>
        <taxon>Micromonospora</taxon>
    </lineage>
</organism>
<name>A0A1C6RAA5_9ACTN</name>
<dbReference type="Proteomes" id="UP000198906">
    <property type="component" value="Unassembled WGS sequence"/>
</dbReference>
<dbReference type="EMBL" id="FMHU01000001">
    <property type="protein sequence ID" value="SCL14049.1"/>
    <property type="molecule type" value="Genomic_DNA"/>
</dbReference>
<protein>
    <submittedName>
        <fullName evidence="1">Uncharacterized protein</fullName>
    </submittedName>
</protein>
<gene>
    <name evidence="1" type="ORF">GA0074694_0594</name>
</gene>
<evidence type="ECO:0000313" key="1">
    <source>
        <dbReference type="EMBL" id="SCL14049.1"/>
    </source>
</evidence>
<dbReference type="AlphaFoldDB" id="A0A1C6RAA5"/>
<sequence>MTLLVLLLILLGGPAVMLAPFAIGHALNKPTPRMKETLR</sequence>
<proteinExistence type="predicted"/>
<accession>A0A1C6RAA5</accession>
<reference evidence="2" key="1">
    <citation type="submission" date="2016-06" db="EMBL/GenBank/DDBJ databases">
        <authorList>
            <person name="Varghese N."/>
        </authorList>
    </citation>
    <scope>NUCLEOTIDE SEQUENCE [LARGE SCALE GENOMIC DNA]</scope>
    <source>
        <strain evidence="2">DSM 46123</strain>
    </source>
</reference>
<evidence type="ECO:0000313" key="2">
    <source>
        <dbReference type="Proteomes" id="UP000198906"/>
    </source>
</evidence>